<proteinExistence type="predicted"/>
<dbReference type="EMBL" id="OV651824">
    <property type="protein sequence ID" value="CAH1102032.1"/>
    <property type="molecule type" value="Genomic_DNA"/>
</dbReference>
<reference evidence="2" key="1">
    <citation type="submission" date="2022-01" db="EMBL/GenBank/DDBJ databases">
        <authorList>
            <person name="King R."/>
        </authorList>
    </citation>
    <scope>NUCLEOTIDE SEQUENCE</scope>
</reference>
<dbReference type="Proteomes" id="UP001153636">
    <property type="component" value="Chromosome 12"/>
</dbReference>
<name>A0A9P0CNW2_9CUCU</name>
<organism evidence="2 3">
    <name type="scientific">Psylliodes chrysocephalus</name>
    <dbReference type="NCBI Taxonomy" id="3402493"/>
    <lineage>
        <taxon>Eukaryota</taxon>
        <taxon>Metazoa</taxon>
        <taxon>Ecdysozoa</taxon>
        <taxon>Arthropoda</taxon>
        <taxon>Hexapoda</taxon>
        <taxon>Insecta</taxon>
        <taxon>Pterygota</taxon>
        <taxon>Neoptera</taxon>
        <taxon>Endopterygota</taxon>
        <taxon>Coleoptera</taxon>
        <taxon>Polyphaga</taxon>
        <taxon>Cucujiformia</taxon>
        <taxon>Chrysomeloidea</taxon>
        <taxon>Chrysomelidae</taxon>
        <taxon>Galerucinae</taxon>
        <taxon>Alticini</taxon>
        <taxon>Psylliodes</taxon>
    </lineage>
</organism>
<sequence length="258" mass="30010">MKKDKHSNSRKIKSRDSFNKETRDHSEPDEDTSDSEKGYVTIKKRILPLRATRNNSNKNNKIEAIASIKLDKADSELDKATSESVETDSETVKADRKSEITDSIPKVRKLRKKSKVLSKKKCKKRIRKPIKPVGIVNEFKLKKMLKSIDGKRELNDSQMEFKKCLAQMHPSFEPLWIGRPYFIMKAIKECLLNRDWDSLTHLLIDLVHLKSNIFKPVVRHLCAIMDKLHPIIIENDLQGKFKTIKKYHQMIMDDTTVV</sequence>
<evidence type="ECO:0000313" key="2">
    <source>
        <dbReference type="EMBL" id="CAH1102032.1"/>
    </source>
</evidence>
<feature type="compositionally biased region" description="Basic and acidic residues" evidence="1">
    <location>
        <begin position="14"/>
        <end position="26"/>
    </location>
</feature>
<protein>
    <submittedName>
        <fullName evidence="2">Uncharacterized protein</fullName>
    </submittedName>
</protein>
<accession>A0A9P0CNW2</accession>
<dbReference type="OrthoDB" id="6774666at2759"/>
<evidence type="ECO:0000256" key="1">
    <source>
        <dbReference type="SAM" id="MobiDB-lite"/>
    </source>
</evidence>
<gene>
    <name evidence="2" type="ORF">PSYICH_LOCUS3432</name>
</gene>
<keyword evidence="3" id="KW-1185">Reference proteome</keyword>
<evidence type="ECO:0000313" key="3">
    <source>
        <dbReference type="Proteomes" id="UP001153636"/>
    </source>
</evidence>
<feature type="region of interest" description="Disordered" evidence="1">
    <location>
        <begin position="1"/>
        <end position="39"/>
    </location>
</feature>
<dbReference type="AlphaFoldDB" id="A0A9P0CNW2"/>